<dbReference type="EMBL" id="LAHC01000197">
    <property type="protein sequence ID" value="PHJ83477.1"/>
    <property type="molecule type" value="Genomic_DNA"/>
</dbReference>
<sequence>MKKTQLYGQIKIANDQRIQSWEQRNGKVPSDKIMYSYYVNQKDRDLYGDITAPARSEDEFIEIVNKHNDGFPMRP</sequence>
<accession>A0ABX4KBA0</accession>
<gene>
    <name evidence="1" type="ORF">VF04_36725</name>
</gene>
<organism evidence="1 2">
    <name type="scientific">Nostoc linckia z7</name>
    <dbReference type="NCBI Taxonomy" id="1628745"/>
    <lineage>
        <taxon>Bacteria</taxon>
        <taxon>Bacillati</taxon>
        <taxon>Cyanobacteriota</taxon>
        <taxon>Cyanophyceae</taxon>
        <taxon>Nostocales</taxon>
        <taxon>Nostocaceae</taxon>
        <taxon>Nostoc</taxon>
    </lineage>
</organism>
<evidence type="ECO:0000313" key="1">
    <source>
        <dbReference type="EMBL" id="PHJ83477.1"/>
    </source>
</evidence>
<keyword evidence="2" id="KW-1185">Reference proteome</keyword>
<comment type="caution">
    <text evidence="1">The sequence shown here is derived from an EMBL/GenBank/DDBJ whole genome shotgun (WGS) entry which is preliminary data.</text>
</comment>
<proteinExistence type="predicted"/>
<protein>
    <submittedName>
        <fullName evidence="1">Uncharacterized protein</fullName>
    </submittedName>
</protein>
<reference evidence="1 2" key="1">
    <citation type="submission" date="2015-02" db="EMBL/GenBank/DDBJ databases">
        <title>Nostoc linckia genome annotation.</title>
        <authorList>
            <person name="Zhou Z."/>
        </authorList>
    </citation>
    <scope>NUCLEOTIDE SEQUENCE [LARGE SCALE GENOMIC DNA]</scope>
    <source>
        <strain evidence="2">z7</strain>
    </source>
</reference>
<dbReference type="RefSeq" id="WP_099072736.1">
    <property type="nucleotide sequence ID" value="NZ_LAHC01000197.1"/>
</dbReference>
<evidence type="ECO:0000313" key="2">
    <source>
        <dbReference type="Proteomes" id="UP000222523"/>
    </source>
</evidence>
<name>A0ABX4KBA0_NOSLI</name>
<dbReference type="Proteomes" id="UP000222523">
    <property type="component" value="Unassembled WGS sequence"/>
</dbReference>